<evidence type="ECO:0000313" key="2">
    <source>
        <dbReference type="EMBL" id="EGY51444.1"/>
    </source>
</evidence>
<dbReference type="OrthoDB" id="7061608at2"/>
<reference evidence="2 3" key="1">
    <citation type="submission" date="2011-05" db="EMBL/GenBank/DDBJ databases">
        <authorList>
            <person name="Muzny D."/>
            <person name="Qin X."/>
            <person name="Deng J."/>
            <person name="Jiang H."/>
            <person name="Liu Y."/>
            <person name="Qu J."/>
            <person name="Song X.-Z."/>
            <person name="Zhang L."/>
            <person name="Thornton R."/>
            <person name="Coyle M."/>
            <person name="Francisco L."/>
            <person name="Jackson L."/>
            <person name="Javaid M."/>
            <person name="Korchina V."/>
            <person name="Kovar C."/>
            <person name="Mata R."/>
            <person name="Mathew T."/>
            <person name="Ngo R."/>
            <person name="Nguyen L."/>
            <person name="Nguyen N."/>
            <person name="Okwuonu G."/>
            <person name="Ongeri F."/>
            <person name="Pham C."/>
            <person name="Simmons D."/>
            <person name="Wilczek-Boney K."/>
            <person name="Hale W."/>
            <person name="Jakkamsetti A."/>
            <person name="Pham P."/>
            <person name="Ruth R."/>
            <person name="San Lucas F."/>
            <person name="Warren J."/>
            <person name="Zhang J."/>
            <person name="Zhao Z."/>
            <person name="Zhou C."/>
            <person name="Zhu D."/>
            <person name="Lee S."/>
            <person name="Bess C."/>
            <person name="Blankenburg K."/>
            <person name="Forbes L."/>
            <person name="Fu Q."/>
            <person name="Gubbala S."/>
            <person name="Hirani K."/>
            <person name="Jayaseelan J.C."/>
            <person name="Lara F."/>
            <person name="Munidasa M."/>
            <person name="Palculict T."/>
            <person name="Patil S."/>
            <person name="Pu L.-L."/>
            <person name="Saada N."/>
            <person name="Tang L."/>
            <person name="Weissenberger G."/>
            <person name="Zhu Y."/>
            <person name="Hemphill L."/>
            <person name="Shang Y."/>
            <person name="Youmans B."/>
            <person name="Ayvaz T."/>
            <person name="Ross M."/>
            <person name="Santibanez J."/>
            <person name="Aqrawi P."/>
            <person name="Gross S."/>
            <person name="Joshi V."/>
            <person name="Fowler G."/>
            <person name="Nazareth L."/>
            <person name="Reid J."/>
            <person name="Worley K."/>
            <person name="Petrosino J."/>
            <person name="Highlander S."/>
            <person name="Gibbs R."/>
        </authorList>
    </citation>
    <scope>NUCLEOTIDE SEQUENCE [LARGE SCALE GENOMIC DNA]</scope>
    <source>
        <strain evidence="2 3">871</strain>
    </source>
</reference>
<dbReference type="EMBL" id="AGAY01000079">
    <property type="protein sequence ID" value="EGY51444.1"/>
    <property type="molecule type" value="Genomic_DNA"/>
</dbReference>
<gene>
    <name evidence="2" type="ORF">HMPREF9371_2353</name>
</gene>
<feature type="chain" id="PRO_5003462111" evidence="1">
    <location>
        <begin position="20"/>
        <end position="125"/>
    </location>
</feature>
<organism evidence="2 3">
    <name type="scientific">Neisseria shayeganii 871</name>
    <dbReference type="NCBI Taxonomy" id="1032488"/>
    <lineage>
        <taxon>Bacteria</taxon>
        <taxon>Pseudomonadati</taxon>
        <taxon>Pseudomonadota</taxon>
        <taxon>Betaproteobacteria</taxon>
        <taxon>Neisseriales</taxon>
        <taxon>Neisseriaceae</taxon>
        <taxon>Neisseria</taxon>
    </lineage>
</organism>
<protein>
    <submittedName>
        <fullName evidence="2">Uncharacterized protein</fullName>
    </submittedName>
</protein>
<keyword evidence="3" id="KW-1185">Reference proteome</keyword>
<dbReference type="AlphaFoldDB" id="G4CL62"/>
<dbReference type="Proteomes" id="UP000003019">
    <property type="component" value="Unassembled WGS sequence"/>
</dbReference>
<dbReference type="RefSeq" id="WP_009120038.1">
    <property type="nucleotide sequence ID" value="NZ_JH164926.1"/>
</dbReference>
<name>G4CL62_9NEIS</name>
<evidence type="ECO:0000313" key="3">
    <source>
        <dbReference type="Proteomes" id="UP000003019"/>
    </source>
</evidence>
<evidence type="ECO:0000256" key="1">
    <source>
        <dbReference type="SAM" id="SignalP"/>
    </source>
</evidence>
<dbReference type="STRING" id="1032488.HMPREF9371_2353"/>
<accession>G4CL62</accession>
<sequence>MTKRLFILLAALASASVIAARPVMAQTAAPQGENTVAAPSTHRQVGQQSVSIDGIAATLTRYERRDGRNTGPGGEHFSTLIAADGRLKGFIHISLDWADTALPSAERSEQIARQFLRTAAPDLLA</sequence>
<feature type="signal peptide" evidence="1">
    <location>
        <begin position="1"/>
        <end position="19"/>
    </location>
</feature>
<proteinExistence type="predicted"/>
<comment type="caution">
    <text evidence="2">The sequence shown here is derived from an EMBL/GenBank/DDBJ whole genome shotgun (WGS) entry which is preliminary data.</text>
</comment>
<dbReference type="HOGENOM" id="CLU_1990259_0_0_4"/>
<dbReference type="PATRIC" id="fig|1032488.3.peg.2223"/>
<keyword evidence="1" id="KW-0732">Signal</keyword>